<dbReference type="CDD" id="cd08283">
    <property type="entry name" value="FDH_like_1"/>
    <property type="match status" value="1"/>
</dbReference>
<proteinExistence type="predicted"/>
<dbReference type="OrthoDB" id="9773078at2"/>
<evidence type="ECO:0000256" key="1">
    <source>
        <dbReference type="ARBA" id="ARBA00001947"/>
    </source>
</evidence>
<dbReference type="InterPro" id="IPR011032">
    <property type="entry name" value="GroES-like_sf"/>
</dbReference>
<dbReference type="AlphaFoldDB" id="A0A2U2DKC4"/>
<evidence type="ECO:0000259" key="4">
    <source>
        <dbReference type="Pfam" id="PF00107"/>
    </source>
</evidence>
<dbReference type="InterPro" id="IPR013154">
    <property type="entry name" value="ADH-like_N"/>
</dbReference>
<dbReference type="EMBL" id="QFBC01000014">
    <property type="protein sequence ID" value="PWE53766.1"/>
    <property type="molecule type" value="Genomic_DNA"/>
</dbReference>
<keyword evidence="3" id="KW-0862">Zinc</keyword>
<sequence>MKALTWHGSGDIRCEQVDDPIIQDDRDAIIKVTSCAICGSDLHLYGGFVPGMHAGDVMGHETMGEVVEVGRGNSKLKIGDRVVVPFTISCGECRQCKWGQFSLCERSNPAGAEQAKQIGYPTAGLFGYSEMYGRFPGGQAQYLRVPYADVGPIVVPDGLSDEQVLFLSDIFPTGYMAAENCDIKQGQTVAVFGCGPVGLFAIKSAFLLGAERVIAIDTVPERLALARASGAETLDYADEDLQERILAITNGLGPDAVIEAVGMESHGAGGVMETLQTKLTSTERPYALAQAILACRPGGTVSLPGVFVGPAVPAPLGALVGKGLTLKTGQTHVQRYLEPLLNLIVEGKIDPSFLITHRIGLEEGPEAYKTFRDKEDGCVKVVIRPNGS</sequence>
<dbReference type="SUPFAM" id="SSF50129">
    <property type="entry name" value="GroES-like"/>
    <property type="match status" value="1"/>
</dbReference>
<evidence type="ECO:0000313" key="8">
    <source>
        <dbReference type="Proteomes" id="UP000245252"/>
    </source>
</evidence>
<dbReference type="Pfam" id="PF08240">
    <property type="entry name" value="ADH_N"/>
    <property type="match status" value="1"/>
</dbReference>
<dbReference type="PANTHER" id="PTHR42813:SF2">
    <property type="entry name" value="DEHYDROGENASE, ZINC-CONTAINING, PUTATIVE (AFU_ORTHOLOGUE AFUA_2G02810)-RELATED"/>
    <property type="match status" value="1"/>
</dbReference>
<name>A0A2U2DKC4_9HYPH</name>
<evidence type="ECO:0000259" key="5">
    <source>
        <dbReference type="Pfam" id="PF08240"/>
    </source>
</evidence>
<keyword evidence="8" id="KW-1185">Reference proteome</keyword>
<dbReference type="SUPFAM" id="SSF51735">
    <property type="entry name" value="NAD(P)-binding Rossmann-fold domains"/>
    <property type="match status" value="1"/>
</dbReference>
<dbReference type="PANTHER" id="PTHR42813">
    <property type="entry name" value="ZINC-TYPE ALCOHOL DEHYDROGENASE-LIKE"/>
    <property type="match status" value="1"/>
</dbReference>
<evidence type="ECO:0000313" key="6">
    <source>
        <dbReference type="EMBL" id="PWE53619.1"/>
    </source>
</evidence>
<dbReference type="Gene3D" id="3.90.180.10">
    <property type="entry name" value="Medium-chain alcohol dehydrogenases, catalytic domain"/>
    <property type="match status" value="1"/>
</dbReference>
<evidence type="ECO:0000256" key="3">
    <source>
        <dbReference type="ARBA" id="ARBA00022833"/>
    </source>
</evidence>
<dbReference type="Pfam" id="PF00107">
    <property type="entry name" value="ADH_zinc_N"/>
    <property type="match status" value="1"/>
</dbReference>
<feature type="domain" description="Alcohol dehydrogenase-like N-terminal" evidence="5">
    <location>
        <begin position="25"/>
        <end position="152"/>
    </location>
</feature>
<dbReference type="Proteomes" id="UP000245252">
    <property type="component" value="Unassembled WGS sequence"/>
</dbReference>
<dbReference type="GO" id="GO:0046872">
    <property type="term" value="F:metal ion binding"/>
    <property type="evidence" value="ECO:0007669"/>
    <property type="project" value="UniProtKB-KW"/>
</dbReference>
<dbReference type="EMBL" id="QFBC01000014">
    <property type="protein sequence ID" value="PWE53619.1"/>
    <property type="molecule type" value="Genomic_DNA"/>
</dbReference>
<reference evidence="7 8" key="1">
    <citation type="submission" date="2018-05" db="EMBL/GenBank/DDBJ databases">
        <title>The draft genome of strain NS-104.</title>
        <authorList>
            <person name="Hang P."/>
            <person name="Jiang J."/>
        </authorList>
    </citation>
    <scope>NUCLEOTIDE SEQUENCE [LARGE SCALE GENOMIC DNA]</scope>
    <source>
        <strain evidence="7 8">NS-104</strain>
    </source>
</reference>
<dbReference type="Gene3D" id="3.40.50.720">
    <property type="entry name" value="NAD(P)-binding Rossmann-like Domain"/>
    <property type="match status" value="1"/>
</dbReference>
<evidence type="ECO:0000313" key="7">
    <source>
        <dbReference type="EMBL" id="PWE53766.1"/>
    </source>
</evidence>
<organism evidence="7 8">
    <name type="scientific">Metarhizobium album</name>
    <dbReference type="NCBI Taxonomy" id="2182425"/>
    <lineage>
        <taxon>Bacteria</taxon>
        <taxon>Pseudomonadati</taxon>
        <taxon>Pseudomonadota</taxon>
        <taxon>Alphaproteobacteria</taxon>
        <taxon>Hyphomicrobiales</taxon>
        <taxon>Rhizobiaceae</taxon>
        <taxon>Metarhizobium</taxon>
    </lineage>
</organism>
<evidence type="ECO:0000256" key="2">
    <source>
        <dbReference type="ARBA" id="ARBA00022723"/>
    </source>
</evidence>
<gene>
    <name evidence="6" type="ORF">DEM27_24010</name>
    <name evidence="7" type="ORF">DEM27_24850</name>
</gene>
<comment type="cofactor">
    <cofactor evidence="1">
        <name>Zn(2+)</name>
        <dbReference type="ChEBI" id="CHEBI:29105"/>
    </cofactor>
</comment>
<keyword evidence="2" id="KW-0479">Metal-binding</keyword>
<accession>A0A2U2DKC4</accession>
<dbReference type="InterPro" id="IPR036291">
    <property type="entry name" value="NAD(P)-bd_dom_sf"/>
</dbReference>
<protein>
    <submittedName>
        <fullName evidence="7">Glutathione-dependent formaldehyde dehydrogenase</fullName>
    </submittedName>
</protein>
<dbReference type="RefSeq" id="WP_109460787.1">
    <property type="nucleotide sequence ID" value="NZ_QFBC01000014.1"/>
</dbReference>
<comment type="caution">
    <text evidence="7">The sequence shown here is derived from an EMBL/GenBank/DDBJ whole genome shotgun (WGS) entry which is preliminary data.</text>
</comment>
<feature type="domain" description="Alcohol dehydrogenase-like C-terminal" evidence="4">
    <location>
        <begin position="196"/>
        <end position="263"/>
    </location>
</feature>
<dbReference type="InterPro" id="IPR013149">
    <property type="entry name" value="ADH-like_C"/>
</dbReference>